<dbReference type="InterPro" id="IPR017850">
    <property type="entry name" value="Alkaline_phosphatase_core_sf"/>
</dbReference>
<dbReference type="Gene3D" id="3.30.1120.80">
    <property type="match status" value="1"/>
</dbReference>
<dbReference type="GO" id="GO:0005886">
    <property type="term" value="C:plasma membrane"/>
    <property type="evidence" value="ECO:0007669"/>
    <property type="project" value="UniProtKB-SubCell"/>
</dbReference>
<keyword evidence="7" id="KW-0464">Manganese</keyword>
<dbReference type="GO" id="GO:0016740">
    <property type="term" value="F:transferase activity"/>
    <property type="evidence" value="ECO:0007669"/>
    <property type="project" value="UniProtKB-KW"/>
</dbReference>
<feature type="domain" description="Sulfatase N-terminal" evidence="10">
    <location>
        <begin position="272"/>
        <end position="550"/>
    </location>
</feature>
<dbReference type="Gene3D" id="3.40.720.10">
    <property type="entry name" value="Alkaline Phosphatase, subunit A"/>
    <property type="match status" value="1"/>
</dbReference>
<organism evidence="11 12">
    <name type="scientific">Breznakibacter xylanolyticus</name>
    <dbReference type="NCBI Taxonomy" id="990"/>
    <lineage>
        <taxon>Bacteria</taxon>
        <taxon>Pseudomonadati</taxon>
        <taxon>Bacteroidota</taxon>
        <taxon>Bacteroidia</taxon>
        <taxon>Marinilabiliales</taxon>
        <taxon>Marinilabiliaceae</taxon>
        <taxon>Breznakibacter</taxon>
    </lineage>
</organism>
<evidence type="ECO:0000259" key="10">
    <source>
        <dbReference type="Pfam" id="PF00884"/>
    </source>
</evidence>
<evidence type="ECO:0000256" key="9">
    <source>
        <dbReference type="SAM" id="Phobius"/>
    </source>
</evidence>
<dbReference type="PANTHER" id="PTHR47371:SF3">
    <property type="entry name" value="PHOSPHOGLYCEROL TRANSFERASE I"/>
    <property type="match status" value="1"/>
</dbReference>
<keyword evidence="4 9" id="KW-1133">Transmembrane helix</keyword>
<evidence type="ECO:0000256" key="6">
    <source>
        <dbReference type="PIRSR" id="PIRSR005091-1"/>
    </source>
</evidence>
<feature type="transmembrane region" description="Helical" evidence="9">
    <location>
        <begin position="12"/>
        <end position="39"/>
    </location>
</feature>
<gene>
    <name evidence="11" type="ORF">LX69_01746</name>
</gene>
<keyword evidence="12" id="KW-1185">Reference proteome</keyword>
<dbReference type="Pfam" id="PF00884">
    <property type="entry name" value="Sulfatase"/>
    <property type="match status" value="1"/>
</dbReference>
<feature type="transmembrane region" description="Helical" evidence="9">
    <location>
        <begin position="89"/>
        <end position="113"/>
    </location>
</feature>
<evidence type="ECO:0000256" key="3">
    <source>
        <dbReference type="ARBA" id="ARBA00022692"/>
    </source>
</evidence>
<comment type="subcellular location">
    <subcellularLocation>
        <location evidence="1">Cell membrane</location>
        <topology evidence="1">Multi-pass membrane protein</topology>
    </subcellularLocation>
</comment>
<feature type="binding site" evidence="7">
    <location>
        <position position="441"/>
    </location>
    <ligand>
        <name>substrate</name>
    </ligand>
</feature>
<evidence type="ECO:0000313" key="12">
    <source>
        <dbReference type="Proteomes" id="UP000249239"/>
    </source>
</evidence>
<evidence type="ECO:0000256" key="8">
    <source>
        <dbReference type="PIRSR" id="PIRSR005091-3"/>
    </source>
</evidence>
<dbReference type="SUPFAM" id="SSF53649">
    <property type="entry name" value="Alkaline phosphatase-like"/>
    <property type="match status" value="1"/>
</dbReference>
<keyword evidence="7" id="KW-0479">Metal-binding</keyword>
<feature type="transmembrane region" description="Helical" evidence="9">
    <location>
        <begin position="143"/>
        <end position="165"/>
    </location>
</feature>
<dbReference type="PIRSF" id="PIRSF005091">
    <property type="entry name" value="Mmb_sulf_HI1246"/>
    <property type="match status" value="1"/>
</dbReference>
<evidence type="ECO:0000256" key="1">
    <source>
        <dbReference type="ARBA" id="ARBA00004651"/>
    </source>
</evidence>
<protein>
    <submittedName>
        <fullName evidence="11">Phosphoglycerol transferase MdoB-like AlkP superfamily enzyme</fullName>
    </submittedName>
</protein>
<evidence type="ECO:0000256" key="5">
    <source>
        <dbReference type="ARBA" id="ARBA00023136"/>
    </source>
</evidence>
<dbReference type="PANTHER" id="PTHR47371">
    <property type="entry name" value="LIPOTEICHOIC ACID SYNTHASE"/>
    <property type="match status" value="1"/>
</dbReference>
<dbReference type="InterPro" id="IPR000917">
    <property type="entry name" value="Sulfatase_N"/>
</dbReference>
<feature type="transmembrane region" description="Helical" evidence="9">
    <location>
        <begin position="59"/>
        <end position="77"/>
    </location>
</feature>
<comment type="caution">
    <text evidence="11">The sequence shown here is derived from an EMBL/GenBank/DDBJ whole genome shotgun (WGS) entry which is preliminary data.</text>
</comment>
<feature type="binding site" evidence="8">
    <location>
        <position position="280"/>
    </location>
    <ligand>
        <name>Mn(2+)</name>
        <dbReference type="ChEBI" id="CHEBI:29035"/>
    </ligand>
</feature>
<sequence length="647" mass="74414">MISKRKANINLVIIYRLLIVFVAYAICRALFLAFHYQAFEPLNATAFVNIFIGGFRFDAAGIMYLNALVILASVVPFQFRHNPSYQKIVFILFVAFNLIGFALNIADIGYYPFTKTRTTASVFAQFSEEANKLKLFSQFLIDYWHLLVIFITMAILFVFAASRLTTGLPHIRHKGRYILASSLLIPIYIFVVILGIRGNLRSGAKPLYLNDAAAYAESPSQVPLILSTPFSVIRTLGKMSFEKKNYFNSEKELEQWMNPIHVPDSTATFDAKNVVIIILEGFGREYIGAVNTLPNAEPFVSYTPFLDSLFQQGRVYQHAFANGRVSIEAPPAIFASIPSLSMPYTLSQNANNELKSLIHCLDEKGYHSAFFHSADNGTMRFDAFMKMAGFDQYFGRTEYNNEKDFDGMWGMWDEEYLQYYAHEMTKMPQPFVTSVFTVTSHHPFSIPERYHNKFPQGHLPMHKCIGYTDHALRRFFEKAKQMPWYHNTLFVLVADHASIPWYDEYKTLPGEFAIPLCFFAPDGSIAATKDTTTVASQIDIMPTIMDLLNYNKPYFAFGKSLINTPPNKNFTISANKDRMQIFHNHLMMVREHETILQWMDLEKGYVAPNQKFTPEIESMDSLIQYGKAFEQQYYNRIIENRIYMCTY</sequence>
<dbReference type="GO" id="GO:0046872">
    <property type="term" value="F:metal ion binding"/>
    <property type="evidence" value="ECO:0007669"/>
    <property type="project" value="UniProtKB-KW"/>
</dbReference>
<accession>A0A2W7NTM0</accession>
<feature type="binding site" evidence="8">
    <location>
        <position position="495"/>
    </location>
    <ligand>
        <name>Mn(2+)</name>
        <dbReference type="ChEBI" id="CHEBI:29035"/>
    </ligand>
</feature>
<feature type="transmembrane region" description="Helical" evidence="9">
    <location>
        <begin position="177"/>
        <end position="196"/>
    </location>
</feature>
<feature type="active site" evidence="6">
    <location>
        <position position="326"/>
    </location>
</feature>
<keyword evidence="11" id="KW-0808">Transferase</keyword>
<name>A0A2W7NTM0_9BACT</name>
<evidence type="ECO:0000313" key="11">
    <source>
        <dbReference type="EMBL" id="PZX16676.1"/>
    </source>
</evidence>
<dbReference type="EMBL" id="QKZK01000012">
    <property type="protein sequence ID" value="PZX16676.1"/>
    <property type="molecule type" value="Genomic_DNA"/>
</dbReference>
<dbReference type="InterPro" id="IPR012160">
    <property type="entry name" value="LtaS-like"/>
</dbReference>
<dbReference type="OrthoDB" id="9777768at2"/>
<evidence type="ECO:0000256" key="2">
    <source>
        <dbReference type="ARBA" id="ARBA00022475"/>
    </source>
</evidence>
<dbReference type="AlphaFoldDB" id="A0A2W7NTM0"/>
<dbReference type="InterPro" id="IPR050448">
    <property type="entry name" value="OpgB/LTA_synthase_biosynth"/>
</dbReference>
<proteinExistence type="predicted"/>
<evidence type="ECO:0000256" key="4">
    <source>
        <dbReference type="ARBA" id="ARBA00022989"/>
    </source>
</evidence>
<reference evidence="11 12" key="1">
    <citation type="submission" date="2018-06" db="EMBL/GenBank/DDBJ databases">
        <title>Genomic Encyclopedia of Archaeal and Bacterial Type Strains, Phase II (KMG-II): from individual species to whole genera.</title>
        <authorList>
            <person name="Goeker M."/>
        </authorList>
    </citation>
    <scope>NUCLEOTIDE SEQUENCE [LARGE SCALE GENOMIC DNA]</scope>
    <source>
        <strain evidence="11 12">DSM 6779</strain>
    </source>
</reference>
<dbReference type="Proteomes" id="UP000249239">
    <property type="component" value="Unassembled WGS sequence"/>
</dbReference>
<dbReference type="CDD" id="cd16015">
    <property type="entry name" value="LTA_synthase"/>
    <property type="match status" value="1"/>
</dbReference>
<feature type="binding site" evidence="8">
    <location>
        <position position="496"/>
    </location>
    <ligand>
        <name>Mn(2+)</name>
        <dbReference type="ChEBI" id="CHEBI:29035"/>
    </ligand>
</feature>
<dbReference type="RefSeq" id="WP_111445489.1">
    <property type="nucleotide sequence ID" value="NZ_QKZK01000012.1"/>
</dbReference>
<keyword evidence="5 9" id="KW-0472">Membrane</keyword>
<keyword evidence="2" id="KW-1003">Cell membrane</keyword>
<keyword evidence="3 9" id="KW-0812">Transmembrane</keyword>
<evidence type="ECO:0000256" key="7">
    <source>
        <dbReference type="PIRSR" id="PIRSR005091-2"/>
    </source>
</evidence>